<dbReference type="SUPFAM" id="SSF48264">
    <property type="entry name" value="Cytochrome P450"/>
    <property type="match status" value="1"/>
</dbReference>
<keyword evidence="2" id="KW-0408">Iron</keyword>
<proteinExistence type="predicted"/>
<dbReference type="GO" id="GO:0020037">
    <property type="term" value="F:heme binding"/>
    <property type="evidence" value="ECO:0007669"/>
    <property type="project" value="InterPro"/>
</dbReference>
<evidence type="ECO:0000256" key="1">
    <source>
        <dbReference type="ARBA" id="ARBA00022723"/>
    </source>
</evidence>
<evidence type="ECO:0000256" key="3">
    <source>
        <dbReference type="SAM" id="Phobius"/>
    </source>
</evidence>
<keyword evidence="5" id="KW-1185">Reference proteome</keyword>
<dbReference type="PANTHER" id="PTHR24306">
    <property type="match status" value="1"/>
</dbReference>
<organism evidence="4 5">
    <name type="scientific">Serinus canaria</name>
    <name type="common">Island canary</name>
    <name type="synonym">Fringilla canaria</name>
    <dbReference type="NCBI Taxonomy" id="9135"/>
    <lineage>
        <taxon>Eukaryota</taxon>
        <taxon>Metazoa</taxon>
        <taxon>Chordata</taxon>
        <taxon>Craniata</taxon>
        <taxon>Vertebrata</taxon>
        <taxon>Euteleostomi</taxon>
        <taxon>Archelosauria</taxon>
        <taxon>Archosauria</taxon>
        <taxon>Dinosauria</taxon>
        <taxon>Saurischia</taxon>
        <taxon>Theropoda</taxon>
        <taxon>Coelurosauria</taxon>
        <taxon>Aves</taxon>
        <taxon>Neognathae</taxon>
        <taxon>Neoaves</taxon>
        <taxon>Telluraves</taxon>
        <taxon>Australaves</taxon>
        <taxon>Passeriformes</taxon>
        <taxon>Passeroidea</taxon>
        <taxon>Fringillidae</taxon>
        <taxon>Carduelinae</taxon>
        <taxon>Serinus</taxon>
    </lineage>
</organism>
<keyword evidence="1" id="KW-0479">Metal-binding</keyword>
<keyword evidence="3" id="KW-1133">Transmembrane helix</keyword>
<reference evidence="4" key="2">
    <citation type="submission" date="2025-09" db="UniProtKB">
        <authorList>
            <consortium name="Ensembl"/>
        </authorList>
    </citation>
    <scope>IDENTIFICATION</scope>
</reference>
<evidence type="ECO:0000313" key="4">
    <source>
        <dbReference type="Ensembl" id="ENSSCAP00000008009.1"/>
    </source>
</evidence>
<dbReference type="Ensembl" id="ENSSCAT00000009049.1">
    <property type="protein sequence ID" value="ENSSCAP00000008009.1"/>
    <property type="gene ID" value="ENSSCAG00000006143.1"/>
</dbReference>
<keyword evidence="3" id="KW-0812">Transmembrane</keyword>
<evidence type="ECO:0000313" key="5">
    <source>
        <dbReference type="Proteomes" id="UP000694409"/>
    </source>
</evidence>
<dbReference type="InterPro" id="IPR002403">
    <property type="entry name" value="Cyt_P450_E_grp-IV"/>
</dbReference>
<dbReference type="PANTHER" id="PTHR24306:SF0">
    <property type="entry name" value="7-ALPHA-HYDROXYCHOLEST-4-EN-3-ONE 12-ALPHA-HYDROXYLASE"/>
    <property type="match status" value="1"/>
</dbReference>
<dbReference type="Proteomes" id="UP000694409">
    <property type="component" value="Unassembled WGS sequence"/>
</dbReference>
<dbReference type="Gene3D" id="1.10.630.10">
    <property type="entry name" value="Cytochrome P450"/>
    <property type="match status" value="1"/>
</dbReference>
<dbReference type="GO" id="GO:0008397">
    <property type="term" value="F:sterol 12-alpha-hydroxylase activity"/>
    <property type="evidence" value="ECO:0007669"/>
    <property type="project" value="TreeGrafter"/>
</dbReference>
<dbReference type="GO" id="GO:0005506">
    <property type="term" value="F:iron ion binding"/>
    <property type="evidence" value="ECO:0007669"/>
    <property type="project" value="InterPro"/>
</dbReference>
<accession>A0A8C9UAY2</accession>
<dbReference type="AlphaFoldDB" id="A0A8C9UAY2"/>
<dbReference type="PRINTS" id="PR00465">
    <property type="entry name" value="EP450IV"/>
</dbReference>
<dbReference type="InterPro" id="IPR036396">
    <property type="entry name" value="Cyt_P450_sf"/>
</dbReference>
<keyword evidence="3" id="KW-0472">Membrane</keyword>
<evidence type="ECO:0000256" key="2">
    <source>
        <dbReference type="ARBA" id="ARBA00023004"/>
    </source>
</evidence>
<dbReference type="OMA" id="ATHNIVH"/>
<reference evidence="4" key="1">
    <citation type="submission" date="2025-08" db="UniProtKB">
        <authorList>
            <consortium name="Ensembl"/>
        </authorList>
    </citation>
    <scope>IDENTIFICATION</scope>
</reference>
<name>A0A8C9UAY2_SERCA</name>
<evidence type="ECO:0008006" key="6">
    <source>
        <dbReference type="Google" id="ProtNLM"/>
    </source>
</evidence>
<sequence>MVLWVVLLCTLVSSLLGGLYVLGVFRRQRPNEPPLDKGTIPWLGHLLEFRKNSSEFLKRMRSKHGDVFTVLIGGYYFTFVMDPFSFGTIVKESRSKLDFRTGATKLVVQVFGFKPTEATHNIVHTSSTKHLMGDGLTLIFPLTIPAPFHSFHAPATALTYFFVIHLKPFSHSGQCKFQTMPRNSLG</sequence>
<protein>
    <recommendedName>
        <fullName evidence="6">Cytochrome P450</fullName>
    </recommendedName>
</protein>
<feature type="transmembrane region" description="Helical" evidence="3">
    <location>
        <begin position="67"/>
        <end position="90"/>
    </location>
</feature>
<dbReference type="GeneTree" id="ENSGT00940000153709"/>